<dbReference type="STRING" id="33935.ADM90_09290"/>
<gene>
    <name evidence="3" type="ORF">ADM90_09290</name>
</gene>
<organism evidence="3 4">
    <name type="scientific">Lysinibacillus macroides</name>
    <dbReference type="NCBI Taxonomy" id="33935"/>
    <lineage>
        <taxon>Bacteria</taxon>
        <taxon>Bacillati</taxon>
        <taxon>Bacillota</taxon>
        <taxon>Bacilli</taxon>
        <taxon>Bacillales</taxon>
        <taxon>Bacillaceae</taxon>
        <taxon>Lysinibacillus</taxon>
    </lineage>
</organism>
<accession>A0A0N0CWT6</accession>
<keyword evidence="1" id="KW-0812">Transmembrane</keyword>
<dbReference type="AlphaFoldDB" id="A0A0N0CWT6"/>
<dbReference type="InterPro" id="IPR036286">
    <property type="entry name" value="LexA/Signal_pep-like_sf"/>
</dbReference>
<feature type="transmembrane region" description="Helical" evidence="1">
    <location>
        <begin position="38"/>
        <end position="60"/>
    </location>
</feature>
<feature type="domain" description="Peptidase S26" evidence="2">
    <location>
        <begin position="249"/>
        <end position="355"/>
    </location>
</feature>
<dbReference type="GO" id="GO:0004252">
    <property type="term" value="F:serine-type endopeptidase activity"/>
    <property type="evidence" value="ECO:0007669"/>
    <property type="project" value="InterPro"/>
</dbReference>
<name>A0A0N0CWT6_9BACI</name>
<keyword evidence="4" id="KW-1185">Reference proteome</keyword>
<dbReference type="Gene3D" id="2.10.109.10">
    <property type="entry name" value="Umud Fragment, subunit A"/>
    <property type="match status" value="1"/>
</dbReference>
<protein>
    <recommendedName>
        <fullName evidence="2">Peptidase S26 domain-containing protein</fullName>
    </recommendedName>
</protein>
<dbReference type="RefSeq" id="WP_053994687.1">
    <property type="nucleotide sequence ID" value="NZ_CP065643.1"/>
</dbReference>
<dbReference type="Pfam" id="PF10502">
    <property type="entry name" value="Peptidase_S26"/>
    <property type="match status" value="1"/>
</dbReference>
<comment type="caution">
    <text evidence="3">The sequence shown here is derived from an EMBL/GenBank/DDBJ whole genome shotgun (WGS) entry which is preliminary data.</text>
</comment>
<dbReference type="OrthoDB" id="2427065at2"/>
<dbReference type="PATRIC" id="fig|33935.3.peg.1352"/>
<evidence type="ECO:0000256" key="1">
    <source>
        <dbReference type="SAM" id="Phobius"/>
    </source>
</evidence>
<evidence type="ECO:0000259" key="2">
    <source>
        <dbReference type="Pfam" id="PF10502"/>
    </source>
</evidence>
<proteinExistence type="predicted"/>
<sequence>MNDIKRALKEVLEDTKRFSQQSEDTVIQRIHQPQRKKWGVPFITVSFIALFLFFLGAYLWQPNQQAQFTRYFQEKMGDADYQVIFQEFNSLKDNDALVAFIQQEEDTEKIYLAYFDYQKKWRWLQTTGTQSKPYQGKESWTSTAQEPFMYAGVIDATEISQIIVGKQQATQIALQGNLVYWFAVSDKAARIIAKRTDNTWERLTELQSSNEPTYNIPIIDTLSDMQQVIELKTDTMDRGNREYYQSPIVIDPQFTKLERGDVITYTTQDGQQTISRVLGLPHETVEIINGTVVINTVSFAHPFMFATIMGETVYESYGEKLGTHLMNREAAKKTFFYSFPFTQLSQTQIFVVPDNWAGGVIEVISLGQVNAKVLGYKGE</sequence>
<keyword evidence="1" id="KW-1133">Transmembrane helix</keyword>
<dbReference type="InterPro" id="IPR019533">
    <property type="entry name" value="Peptidase_S26"/>
</dbReference>
<evidence type="ECO:0000313" key="4">
    <source>
        <dbReference type="Proteomes" id="UP000037977"/>
    </source>
</evidence>
<keyword evidence="1" id="KW-0472">Membrane</keyword>
<dbReference type="EMBL" id="LGCI01000005">
    <property type="protein sequence ID" value="KOY83444.1"/>
    <property type="molecule type" value="Genomic_DNA"/>
</dbReference>
<dbReference type="SUPFAM" id="SSF51306">
    <property type="entry name" value="LexA/Signal peptidase"/>
    <property type="match status" value="1"/>
</dbReference>
<evidence type="ECO:0000313" key="3">
    <source>
        <dbReference type="EMBL" id="KOY83444.1"/>
    </source>
</evidence>
<dbReference type="GO" id="GO:0006465">
    <property type="term" value="P:signal peptide processing"/>
    <property type="evidence" value="ECO:0007669"/>
    <property type="project" value="InterPro"/>
</dbReference>
<dbReference type="Proteomes" id="UP000037977">
    <property type="component" value="Unassembled WGS sequence"/>
</dbReference>
<reference evidence="3 4" key="1">
    <citation type="submission" date="2015-07" db="EMBL/GenBank/DDBJ databases">
        <title>Genome sequencing project for genomic taxonomy and phylogenomics of Bacillus-like bacteria.</title>
        <authorList>
            <person name="Liu B."/>
            <person name="Wang J."/>
            <person name="Zhu Y."/>
            <person name="Liu G."/>
            <person name="Chen Q."/>
            <person name="Chen Z."/>
            <person name="Che J."/>
            <person name="Ge C."/>
            <person name="Shi H."/>
            <person name="Pan Z."/>
            <person name="Liu X."/>
        </authorList>
    </citation>
    <scope>NUCLEOTIDE SEQUENCE [LARGE SCALE GENOMIC DNA]</scope>
    <source>
        <strain evidence="3 4">DSM 54</strain>
    </source>
</reference>
<dbReference type="CDD" id="cd06462">
    <property type="entry name" value="Peptidase_S24_S26"/>
    <property type="match status" value="1"/>
</dbReference>